<dbReference type="EMBL" id="JBAWKS010000002">
    <property type="protein sequence ID" value="MEI4551149.1"/>
    <property type="molecule type" value="Genomic_DNA"/>
</dbReference>
<evidence type="ECO:0000256" key="7">
    <source>
        <dbReference type="SAM" id="SignalP"/>
    </source>
</evidence>
<accession>A0ABU8EVZ9</accession>
<dbReference type="InterPro" id="IPR050131">
    <property type="entry name" value="Peptidase_S8_subtilisin-like"/>
</dbReference>
<dbReference type="SMART" id="SM00495">
    <property type="entry name" value="ChtBD3"/>
    <property type="match status" value="2"/>
</dbReference>
<dbReference type="Gene3D" id="3.40.50.200">
    <property type="entry name" value="Peptidase S8/S53 domain"/>
    <property type="match status" value="1"/>
</dbReference>
<evidence type="ECO:0000256" key="6">
    <source>
        <dbReference type="PROSITE-ProRule" id="PRU01240"/>
    </source>
</evidence>
<feature type="active site" description="Charge relay system" evidence="6">
    <location>
        <position position="342"/>
    </location>
</feature>
<dbReference type="CDD" id="cd07477">
    <property type="entry name" value="Peptidases_S8_Subtilisin_subset"/>
    <property type="match status" value="1"/>
</dbReference>
<dbReference type="InterPro" id="IPR000601">
    <property type="entry name" value="PKD_dom"/>
</dbReference>
<dbReference type="PROSITE" id="PS51892">
    <property type="entry name" value="SUBTILASE"/>
    <property type="match status" value="1"/>
</dbReference>
<keyword evidence="3" id="KW-0479">Metal-binding</keyword>
<dbReference type="Pfam" id="PF18911">
    <property type="entry name" value="PKD_4"/>
    <property type="match status" value="2"/>
</dbReference>
<dbReference type="CDD" id="cd12215">
    <property type="entry name" value="ChiC_BD"/>
    <property type="match status" value="2"/>
</dbReference>
<comment type="similarity">
    <text evidence="1 6">Belongs to the peptidase S8 family.</text>
</comment>
<feature type="chain" id="PRO_5045805796" evidence="7">
    <location>
        <begin position="25"/>
        <end position="693"/>
    </location>
</feature>
<dbReference type="PROSITE" id="PS50093">
    <property type="entry name" value="PKD"/>
    <property type="match status" value="2"/>
</dbReference>
<dbReference type="InterPro" id="IPR036573">
    <property type="entry name" value="CBM_sf_5/12"/>
</dbReference>
<dbReference type="Gene3D" id="2.60.40.10">
    <property type="entry name" value="Immunoglobulins"/>
    <property type="match status" value="2"/>
</dbReference>
<dbReference type="InterPro" id="IPR023828">
    <property type="entry name" value="Peptidase_S8_Ser-AS"/>
</dbReference>
<keyword evidence="5 6" id="KW-0720">Serine protease</keyword>
<dbReference type="Pfam" id="PF00082">
    <property type="entry name" value="Peptidase_S8"/>
    <property type="match status" value="1"/>
</dbReference>
<dbReference type="SUPFAM" id="SSF52743">
    <property type="entry name" value="Subtilisin-like"/>
    <property type="match status" value="1"/>
</dbReference>
<sequence length="693" mass="72578">MKAKFNKTTQALLLCSTFAGTAFAADKVSLDTDSSERFIVTLKSDSLKMGLPVTADAQQQQAFKLNKLQSLASSVTSQAIHVLPSTNSVALKLTQAEREQLLNRSDVQSVEVDPKRYLLAESTPYGIGMVQADQLSDNLTGNRKVCIMDTGYQLGHPDLPSNGITGNDGYGSNDTGNWYNDGNGHGTHVAGTIAAIGGNEQGVVGVNPSNQLGLHIVKVFNDQGRWAYGSDLIRAIEQCQQAGANVTSMSLGGSGQSSAERQAFANSYAQGMLHIAAAGNDGNSSMSYPASYDAVVSVAAVNSGESKASFSQYNSQVEIAAPGVSVNSTWINSGYKSISGTSMATPHVSGVAALVWSHFPNCSNQQIRDALNTTAKDKGAAGRDTSYGYGIVQAKAAYDYLASSSCGGGIGDAKPVANFAVQVSGNTAQFSDSSTDDKGITSYAWEFGDGATSSSQNPSHTYNTFGDYTVSLTVTDTKGQTNRKSSIVTISDGSSGGCNGLANWSASKAYKVGDKVAYQSNQYEATWWSTGAQPDVYTNVWKNTGKCSGDGNANQAPVSNFTFSATGLTVAFSQTATDDKGVVSYAWDFGDGTTSNATNPNHNYAQAGSYTVSLTVADSEGLSNSKSQSVVVSSDTGAGCNGVVAWSAGTVFLTGEQTSYNGRLYSAKWWTQGANPEQNSGPWDVWQDEGVCN</sequence>
<proteinExistence type="inferred from homology"/>
<dbReference type="Pfam" id="PF02839">
    <property type="entry name" value="CBM_5_12"/>
    <property type="match status" value="2"/>
</dbReference>
<dbReference type="SUPFAM" id="SSF49299">
    <property type="entry name" value="PKD domain"/>
    <property type="match status" value="2"/>
</dbReference>
<dbReference type="PROSITE" id="PS00137">
    <property type="entry name" value="SUBTILASE_HIS"/>
    <property type="match status" value="1"/>
</dbReference>
<protein>
    <submittedName>
        <fullName evidence="9">S8 family serine peptidase</fullName>
    </submittedName>
</protein>
<keyword evidence="4 6" id="KW-0378">Hydrolase</keyword>
<dbReference type="InterPro" id="IPR022409">
    <property type="entry name" value="PKD/Chitinase_dom"/>
</dbReference>
<name>A0ABU8EVZ9_9GAMM</name>
<dbReference type="SUPFAM" id="SSF51055">
    <property type="entry name" value="Carbohydrate binding domain"/>
    <property type="match status" value="2"/>
</dbReference>
<organism evidence="9 10">
    <name type="scientific">Pseudoalteromonas spongiae</name>
    <dbReference type="NCBI Taxonomy" id="298657"/>
    <lineage>
        <taxon>Bacteria</taxon>
        <taxon>Pseudomonadati</taxon>
        <taxon>Pseudomonadota</taxon>
        <taxon>Gammaproteobacteria</taxon>
        <taxon>Alteromonadales</taxon>
        <taxon>Pseudoalteromonadaceae</taxon>
        <taxon>Pseudoalteromonas</taxon>
    </lineage>
</organism>
<dbReference type="InterPro" id="IPR035986">
    <property type="entry name" value="PKD_dom_sf"/>
</dbReference>
<dbReference type="Proteomes" id="UP001382455">
    <property type="component" value="Unassembled WGS sequence"/>
</dbReference>
<evidence type="ECO:0000256" key="2">
    <source>
        <dbReference type="ARBA" id="ARBA00022670"/>
    </source>
</evidence>
<feature type="active site" description="Charge relay system" evidence="6">
    <location>
        <position position="149"/>
    </location>
</feature>
<dbReference type="PROSITE" id="PS00138">
    <property type="entry name" value="SUBTILASE_SER"/>
    <property type="match status" value="1"/>
</dbReference>
<comment type="caution">
    <text evidence="9">The sequence shown here is derived from an EMBL/GenBank/DDBJ whole genome shotgun (WGS) entry which is preliminary data.</text>
</comment>
<evidence type="ECO:0000256" key="1">
    <source>
        <dbReference type="ARBA" id="ARBA00011073"/>
    </source>
</evidence>
<dbReference type="InterPro" id="IPR013783">
    <property type="entry name" value="Ig-like_fold"/>
</dbReference>
<evidence type="ECO:0000313" key="10">
    <source>
        <dbReference type="Proteomes" id="UP001382455"/>
    </source>
</evidence>
<feature type="active site" description="Charge relay system" evidence="6">
    <location>
        <position position="185"/>
    </location>
</feature>
<evidence type="ECO:0000256" key="4">
    <source>
        <dbReference type="ARBA" id="ARBA00022801"/>
    </source>
</evidence>
<evidence type="ECO:0000256" key="3">
    <source>
        <dbReference type="ARBA" id="ARBA00022723"/>
    </source>
</evidence>
<dbReference type="Gene3D" id="2.10.10.20">
    <property type="entry name" value="Carbohydrate-binding module superfamily 5/12"/>
    <property type="match status" value="2"/>
</dbReference>
<feature type="domain" description="PKD" evidence="8">
    <location>
        <begin position="553"/>
        <end position="639"/>
    </location>
</feature>
<dbReference type="PANTHER" id="PTHR43806:SF11">
    <property type="entry name" value="CEREVISIN-RELATED"/>
    <property type="match status" value="1"/>
</dbReference>
<evidence type="ECO:0000313" key="9">
    <source>
        <dbReference type="EMBL" id="MEI4551149.1"/>
    </source>
</evidence>
<dbReference type="PRINTS" id="PR00723">
    <property type="entry name" value="SUBTILISIN"/>
</dbReference>
<dbReference type="InterPro" id="IPR036852">
    <property type="entry name" value="Peptidase_S8/S53_dom_sf"/>
</dbReference>
<reference evidence="9 10" key="1">
    <citation type="submission" date="2023-12" db="EMBL/GenBank/DDBJ databases">
        <title>Friends and Foes: Symbiotic and Algicidal bacterial influence on Karenia brevis blooms.</title>
        <authorList>
            <person name="Fei C."/>
            <person name="Mohamed A.R."/>
            <person name="Booker A."/>
            <person name="Arshad M."/>
            <person name="Klass S."/>
            <person name="Ahn S."/>
            <person name="Gilbert P.M."/>
            <person name="Heil C.A."/>
            <person name="Martinez J.M."/>
            <person name="Amin S.A."/>
        </authorList>
    </citation>
    <scope>NUCLEOTIDE SEQUENCE [LARGE SCALE GENOMIC DNA]</scope>
    <source>
        <strain evidence="9 10">CE15</strain>
    </source>
</reference>
<dbReference type="SMART" id="SM00089">
    <property type="entry name" value="PKD"/>
    <property type="match status" value="2"/>
</dbReference>
<keyword evidence="10" id="KW-1185">Reference proteome</keyword>
<feature type="signal peptide" evidence="7">
    <location>
        <begin position="1"/>
        <end position="24"/>
    </location>
</feature>
<keyword evidence="2 6" id="KW-0645">Protease</keyword>
<dbReference type="PANTHER" id="PTHR43806">
    <property type="entry name" value="PEPTIDASE S8"/>
    <property type="match status" value="1"/>
</dbReference>
<dbReference type="RefSeq" id="WP_336436176.1">
    <property type="nucleotide sequence ID" value="NZ_JBAWKS010000002.1"/>
</dbReference>
<evidence type="ECO:0000256" key="5">
    <source>
        <dbReference type="ARBA" id="ARBA00022825"/>
    </source>
</evidence>
<dbReference type="InterPro" id="IPR022398">
    <property type="entry name" value="Peptidase_S8_His-AS"/>
</dbReference>
<feature type="domain" description="PKD" evidence="8">
    <location>
        <begin position="411"/>
        <end position="495"/>
    </location>
</feature>
<dbReference type="InterPro" id="IPR000209">
    <property type="entry name" value="Peptidase_S8/S53_dom"/>
</dbReference>
<keyword evidence="7" id="KW-0732">Signal</keyword>
<evidence type="ECO:0000259" key="8">
    <source>
        <dbReference type="PROSITE" id="PS50093"/>
    </source>
</evidence>
<gene>
    <name evidence="9" type="ORF">WAE96_15860</name>
</gene>
<dbReference type="CDD" id="cd00146">
    <property type="entry name" value="PKD"/>
    <property type="match status" value="2"/>
</dbReference>
<dbReference type="InterPro" id="IPR015500">
    <property type="entry name" value="Peptidase_S8_subtilisin-rel"/>
</dbReference>
<dbReference type="InterPro" id="IPR034202">
    <property type="entry name" value="Subtilisin_Carlsberg-like"/>
</dbReference>
<dbReference type="InterPro" id="IPR003610">
    <property type="entry name" value="CBM5/12"/>
</dbReference>